<dbReference type="KEGG" id="lth:KLTH0D17556g"/>
<accession>C5DFS6</accession>
<keyword evidence="2" id="KW-0378">Hydrolase</keyword>
<dbReference type="Gene3D" id="3.40.1790.10">
    <property type="entry name" value="Indigoidine synthase domain"/>
    <property type="match status" value="1"/>
</dbReference>
<dbReference type="GO" id="GO:0004730">
    <property type="term" value="F:pseudouridylate synthase activity"/>
    <property type="evidence" value="ECO:0007669"/>
    <property type="project" value="InterPro"/>
</dbReference>
<dbReference type="EMBL" id="CU928168">
    <property type="protein sequence ID" value="CAR23031.1"/>
    <property type="molecule type" value="Genomic_DNA"/>
</dbReference>
<feature type="domain" description="Carbohydrate kinase PfkB" evidence="6">
    <location>
        <begin position="351"/>
        <end position="552"/>
    </location>
</feature>
<sequence length="730" mass="78367">MLKSAKALGLRGFARKLCISDEVRSALSLGKPVVALESTIITHGLPFPQNMQMAKNAESIIRNNHAVPATIAFMNGVPKVGLSLHEIEQLAGSAGSLPINKVSRRDIAYTMANNLFGGTTISSTMILAHMAGIQIFATGGLGGVHRGAEVTMDISADLEELGKTPVAVVCAGPKAILDIEKTMEFLETKGCMVATLGPPGVKVPGFYCRESNVTSPYSFETFKDAARIIESGHQLGLGSGSLLCIPPPPEVALEDSFIEAVIDKASHKAEKMGIKGKQLTPFLLSEIAHKTNGLSVSSNIDFVMNNAKAGSQIACELSKLQSPDKNLTYFQPSGVYDGIQADERVNSEKLNIAVVGAIALDTHCSSLNEIRMADSNPGKIGSAIGGVGYNVALAAHLSNRYQSVSTSLVSSLGNDLSGSAICEKMKLNSKTIYRDDKNPTAQYLSVHSSGGELVVACSDMDIIAKLPPSYVSDRLESLAPKVVIADANVSVEVLNLLMVLQEKLGYKLIFEPTSDTKARKLSQLSNLSPFPDHRFYTITPTVSELESIFEAFKEANKFDVNKWFPVLDSLQIDAALKKLRSGENPAVMQQLTKKGILQMACYLLPYFPNILIKDGANGLFLVTVKDCMSDIKGKASLANFSFLAEGLQVNGKKRGVLFEHYEVPEKSVVKNVTGAGDTLLGVLSNEICFKGDIFDAEPLQRYECTRRAQLGAKLTVEDCGAVSENLARLP</sequence>
<name>C5DFS6_LACTC</name>
<dbReference type="GO" id="GO:0016798">
    <property type="term" value="F:hydrolase activity, acting on glycosyl bonds"/>
    <property type="evidence" value="ECO:0007669"/>
    <property type="project" value="UniProtKB-KW"/>
</dbReference>
<dbReference type="RefSeq" id="XP_002553469.1">
    <property type="nucleotide sequence ID" value="XM_002553423.1"/>
</dbReference>
<dbReference type="GO" id="GO:0005737">
    <property type="term" value="C:cytoplasm"/>
    <property type="evidence" value="ECO:0007669"/>
    <property type="project" value="TreeGrafter"/>
</dbReference>
<organism evidence="7 8">
    <name type="scientific">Lachancea thermotolerans (strain ATCC 56472 / CBS 6340 / NRRL Y-8284)</name>
    <name type="common">Yeast</name>
    <name type="synonym">Kluyveromyces thermotolerans</name>
    <dbReference type="NCBI Taxonomy" id="559295"/>
    <lineage>
        <taxon>Eukaryota</taxon>
        <taxon>Fungi</taxon>
        <taxon>Dikarya</taxon>
        <taxon>Ascomycota</taxon>
        <taxon>Saccharomycotina</taxon>
        <taxon>Saccharomycetes</taxon>
        <taxon>Saccharomycetales</taxon>
        <taxon>Saccharomycetaceae</taxon>
        <taxon>Lachancea</taxon>
    </lineage>
</organism>
<dbReference type="HOGENOM" id="CLU_012201_3_0_1"/>
<evidence type="ECO:0000313" key="8">
    <source>
        <dbReference type="Proteomes" id="UP000002036"/>
    </source>
</evidence>
<keyword evidence="8" id="KW-1185">Reference proteome</keyword>
<proteinExistence type="inferred from homology"/>
<dbReference type="eggNOG" id="KOG3009">
    <property type="taxonomic scope" value="Eukaryota"/>
</dbReference>
<dbReference type="GO" id="GO:0046872">
    <property type="term" value="F:metal ion binding"/>
    <property type="evidence" value="ECO:0007669"/>
    <property type="project" value="UniProtKB-KW"/>
</dbReference>
<dbReference type="InterPro" id="IPR022830">
    <property type="entry name" value="Indigdn_synthA-like"/>
</dbReference>
<keyword evidence="4" id="KW-0456">Lyase</keyword>
<dbReference type="HAMAP" id="MF_01876">
    <property type="entry name" value="PsiMP_glycosidase"/>
    <property type="match status" value="1"/>
</dbReference>
<dbReference type="PANTHER" id="PTHR42909:SF1">
    <property type="entry name" value="CARBOHYDRATE KINASE PFKB DOMAIN-CONTAINING PROTEIN"/>
    <property type="match status" value="1"/>
</dbReference>
<dbReference type="Proteomes" id="UP000002036">
    <property type="component" value="Chromosome D"/>
</dbReference>
<evidence type="ECO:0000256" key="5">
    <source>
        <dbReference type="ARBA" id="ARBA00023295"/>
    </source>
</evidence>
<evidence type="ECO:0000256" key="2">
    <source>
        <dbReference type="ARBA" id="ARBA00022801"/>
    </source>
</evidence>
<dbReference type="Pfam" id="PF04227">
    <property type="entry name" value="Indigoidine_A"/>
    <property type="match status" value="1"/>
</dbReference>
<dbReference type="OrthoDB" id="198885at2759"/>
<dbReference type="OMA" id="FNCIIAT"/>
<evidence type="ECO:0000259" key="6">
    <source>
        <dbReference type="Pfam" id="PF00294"/>
    </source>
</evidence>
<dbReference type="GeneID" id="8295719"/>
<gene>
    <name evidence="7" type="ordered locus">KLTH0D17556g</name>
</gene>
<dbReference type="SUPFAM" id="SSF110581">
    <property type="entry name" value="Indigoidine synthase A-like"/>
    <property type="match status" value="1"/>
</dbReference>
<keyword evidence="3" id="KW-0464">Manganese</keyword>
<dbReference type="SUPFAM" id="SSF53613">
    <property type="entry name" value="Ribokinase-like"/>
    <property type="match status" value="1"/>
</dbReference>
<evidence type="ECO:0000256" key="4">
    <source>
        <dbReference type="ARBA" id="ARBA00023239"/>
    </source>
</evidence>
<keyword evidence="5" id="KW-0326">Glycosidase</keyword>
<keyword evidence="1" id="KW-0479">Metal-binding</keyword>
<evidence type="ECO:0000256" key="1">
    <source>
        <dbReference type="ARBA" id="ARBA00022723"/>
    </source>
</evidence>
<dbReference type="InterPro" id="IPR007342">
    <property type="entry name" value="PsuG"/>
</dbReference>
<evidence type="ECO:0000256" key="3">
    <source>
        <dbReference type="ARBA" id="ARBA00023211"/>
    </source>
</evidence>
<protein>
    <submittedName>
        <fullName evidence="7">KLTH0D17556p</fullName>
    </submittedName>
</protein>
<reference evidence="7 8" key="1">
    <citation type="journal article" date="2009" name="Genome Res.">
        <title>Comparative genomics of protoploid Saccharomycetaceae.</title>
        <authorList>
            <consortium name="The Genolevures Consortium"/>
            <person name="Souciet J.-L."/>
            <person name="Dujon B."/>
            <person name="Gaillardin C."/>
            <person name="Johnston M."/>
            <person name="Baret P.V."/>
            <person name="Cliften P."/>
            <person name="Sherman D.J."/>
            <person name="Weissenbach J."/>
            <person name="Westhof E."/>
            <person name="Wincker P."/>
            <person name="Jubin C."/>
            <person name="Poulain J."/>
            <person name="Barbe V."/>
            <person name="Segurens B."/>
            <person name="Artiguenave F."/>
            <person name="Anthouard V."/>
            <person name="Vacherie B."/>
            <person name="Val M.-E."/>
            <person name="Fulton R.S."/>
            <person name="Minx P."/>
            <person name="Wilson R."/>
            <person name="Durrens P."/>
            <person name="Jean G."/>
            <person name="Marck C."/>
            <person name="Martin T."/>
            <person name="Nikolski M."/>
            <person name="Rolland T."/>
            <person name="Seret M.-L."/>
            <person name="Casaregola S."/>
            <person name="Despons L."/>
            <person name="Fairhead C."/>
            <person name="Fischer G."/>
            <person name="Lafontaine I."/>
            <person name="Leh V."/>
            <person name="Lemaire M."/>
            <person name="de Montigny J."/>
            <person name="Neuveglise C."/>
            <person name="Thierry A."/>
            <person name="Blanc-Lenfle I."/>
            <person name="Bleykasten C."/>
            <person name="Diffels J."/>
            <person name="Fritsch E."/>
            <person name="Frangeul L."/>
            <person name="Goeffon A."/>
            <person name="Jauniaux N."/>
            <person name="Kachouri-Lafond R."/>
            <person name="Payen C."/>
            <person name="Potier S."/>
            <person name="Pribylova L."/>
            <person name="Ozanne C."/>
            <person name="Richard G.-F."/>
            <person name="Sacerdot C."/>
            <person name="Straub M.-L."/>
            <person name="Talla E."/>
        </authorList>
    </citation>
    <scope>NUCLEOTIDE SEQUENCE [LARGE SCALE GENOMIC DNA]</scope>
    <source>
        <strain evidence="8">ATCC 56472 / CBS 6340 / NRRL Y-8284</strain>
    </source>
</reference>
<dbReference type="AlphaFoldDB" id="C5DFS6"/>
<dbReference type="STRING" id="559295.C5DFS6"/>
<dbReference type="Gene3D" id="3.40.1190.20">
    <property type="match status" value="1"/>
</dbReference>
<dbReference type="InterPro" id="IPR011611">
    <property type="entry name" value="PfkB_dom"/>
</dbReference>
<dbReference type="InterPro" id="IPR029056">
    <property type="entry name" value="Ribokinase-like"/>
</dbReference>
<evidence type="ECO:0000313" key="7">
    <source>
        <dbReference type="EMBL" id="CAR23031.1"/>
    </source>
</evidence>
<dbReference type="PANTHER" id="PTHR42909">
    <property type="entry name" value="ZGC:136858"/>
    <property type="match status" value="1"/>
</dbReference>
<dbReference type="InParanoid" id="C5DFS6"/>
<dbReference type="Pfam" id="PF00294">
    <property type="entry name" value="PfkB"/>
    <property type="match status" value="1"/>
</dbReference>